<name>A0A6A5WBR6_9PLEO</name>
<dbReference type="Proteomes" id="UP000799779">
    <property type="component" value="Unassembled WGS sequence"/>
</dbReference>
<protein>
    <submittedName>
        <fullName evidence="2">Uncharacterized protein</fullName>
    </submittedName>
</protein>
<sequence length="213" mass="22652">MQHKRHDGSTTKTNTDRRAKPTSGKKASTTYLDGAKRTHDLAAAPPCSTALRSRGQAVHVEGGQKQQQQQQQQQHQTRRARRALAERQTVAADSAGPSTQASREDILTCMSGPVGDAGEYAPVVLRRRGARRSSKALVGGSSAPAVVPTAFGVSAVTCGRKPHLTSSSPTTTLLRLSSLPAARPEERVFSPTLPSYMPARSPSPLRPGLLRTG</sequence>
<proteinExistence type="predicted"/>
<dbReference type="AlphaFoldDB" id="A0A6A5WBR6"/>
<feature type="region of interest" description="Disordered" evidence="1">
    <location>
        <begin position="189"/>
        <end position="213"/>
    </location>
</feature>
<evidence type="ECO:0000313" key="2">
    <source>
        <dbReference type="EMBL" id="KAF1998568.1"/>
    </source>
</evidence>
<gene>
    <name evidence="2" type="ORF">P154DRAFT_577911</name>
</gene>
<dbReference type="EMBL" id="ML977603">
    <property type="protein sequence ID" value="KAF1998568.1"/>
    <property type="molecule type" value="Genomic_DNA"/>
</dbReference>
<feature type="region of interest" description="Disordered" evidence="1">
    <location>
        <begin position="1"/>
        <end position="104"/>
    </location>
</feature>
<keyword evidence="3" id="KW-1185">Reference proteome</keyword>
<organism evidence="2 3">
    <name type="scientific">Amniculicola lignicola CBS 123094</name>
    <dbReference type="NCBI Taxonomy" id="1392246"/>
    <lineage>
        <taxon>Eukaryota</taxon>
        <taxon>Fungi</taxon>
        <taxon>Dikarya</taxon>
        <taxon>Ascomycota</taxon>
        <taxon>Pezizomycotina</taxon>
        <taxon>Dothideomycetes</taxon>
        <taxon>Pleosporomycetidae</taxon>
        <taxon>Pleosporales</taxon>
        <taxon>Amniculicolaceae</taxon>
        <taxon>Amniculicola</taxon>
    </lineage>
</organism>
<reference evidence="2" key="1">
    <citation type="journal article" date="2020" name="Stud. Mycol.">
        <title>101 Dothideomycetes genomes: a test case for predicting lifestyles and emergence of pathogens.</title>
        <authorList>
            <person name="Haridas S."/>
            <person name="Albert R."/>
            <person name="Binder M."/>
            <person name="Bloem J."/>
            <person name="Labutti K."/>
            <person name="Salamov A."/>
            <person name="Andreopoulos B."/>
            <person name="Baker S."/>
            <person name="Barry K."/>
            <person name="Bills G."/>
            <person name="Bluhm B."/>
            <person name="Cannon C."/>
            <person name="Castanera R."/>
            <person name="Culley D."/>
            <person name="Daum C."/>
            <person name="Ezra D."/>
            <person name="Gonzalez J."/>
            <person name="Henrissat B."/>
            <person name="Kuo A."/>
            <person name="Liang C."/>
            <person name="Lipzen A."/>
            <person name="Lutzoni F."/>
            <person name="Magnuson J."/>
            <person name="Mondo S."/>
            <person name="Nolan M."/>
            <person name="Ohm R."/>
            <person name="Pangilinan J."/>
            <person name="Park H.-J."/>
            <person name="Ramirez L."/>
            <person name="Alfaro M."/>
            <person name="Sun H."/>
            <person name="Tritt A."/>
            <person name="Yoshinaga Y."/>
            <person name="Zwiers L.-H."/>
            <person name="Turgeon B."/>
            <person name="Goodwin S."/>
            <person name="Spatafora J."/>
            <person name="Crous P."/>
            <person name="Grigoriev I."/>
        </authorList>
    </citation>
    <scope>NUCLEOTIDE SEQUENCE</scope>
    <source>
        <strain evidence="2">CBS 123094</strain>
    </source>
</reference>
<feature type="compositionally biased region" description="Low complexity" evidence="1">
    <location>
        <begin position="64"/>
        <end position="75"/>
    </location>
</feature>
<evidence type="ECO:0000256" key="1">
    <source>
        <dbReference type="SAM" id="MobiDB-lite"/>
    </source>
</evidence>
<accession>A0A6A5WBR6</accession>
<evidence type="ECO:0000313" key="3">
    <source>
        <dbReference type="Proteomes" id="UP000799779"/>
    </source>
</evidence>